<keyword evidence="2" id="KW-1185">Reference proteome</keyword>
<organism evidence="1 2">
    <name type="scientific">Photobacterium galatheae</name>
    <dbReference type="NCBI Taxonomy" id="1654360"/>
    <lineage>
        <taxon>Bacteria</taxon>
        <taxon>Pseudomonadati</taxon>
        <taxon>Pseudomonadota</taxon>
        <taxon>Gammaproteobacteria</taxon>
        <taxon>Vibrionales</taxon>
        <taxon>Vibrionaceae</taxon>
        <taxon>Photobacterium</taxon>
    </lineage>
</organism>
<proteinExistence type="predicted"/>
<reference evidence="1 2" key="1">
    <citation type="submission" date="2014-04" db="EMBL/GenBank/DDBJ databases">
        <title>Draft genome sequence of Photobacterium halotolerans S2753: a solonamide, ngercheumicin and holomycin producer.</title>
        <authorList>
            <person name="Machado H.R."/>
            <person name="Gram L."/>
        </authorList>
    </citation>
    <scope>NUCLEOTIDE SEQUENCE [LARGE SCALE GENOMIC DNA]</scope>
    <source>
        <strain evidence="1 2">S2753</strain>
    </source>
</reference>
<accession>A0A066RQ86</accession>
<protein>
    <submittedName>
        <fullName evidence="1">Malate dehydrogenase</fullName>
    </submittedName>
</protein>
<sequence>MQAKDLKRGMWVEYPQGIAEVIEIDPDHDTALIENLKDHKRIHIQCSELIDEPQLHGNCRDYY</sequence>
<comment type="caution">
    <text evidence="1">The sequence shown here is derived from an EMBL/GenBank/DDBJ whole genome shotgun (WGS) entry which is preliminary data.</text>
</comment>
<dbReference type="EMBL" id="JMIB01000008">
    <property type="protein sequence ID" value="KDM92529.1"/>
    <property type="molecule type" value="Genomic_DNA"/>
</dbReference>
<evidence type="ECO:0000313" key="1">
    <source>
        <dbReference type="EMBL" id="KDM92529.1"/>
    </source>
</evidence>
<evidence type="ECO:0000313" key="2">
    <source>
        <dbReference type="Proteomes" id="UP000027192"/>
    </source>
</evidence>
<gene>
    <name evidence="1" type="ORF">EA58_06190</name>
</gene>
<dbReference type="Proteomes" id="UP000027192">
    <property type="component" value="Unassembled WGS sequence"/>
</dbReference>
<dbReference type="RefSeq" id="WP_036750193.1">
    <property type="nucleotide sequence ID" value="NZ_JAGSGC010000001.1"/>
</dbReference>
<name>A0A066RQ86_9GAMM</name>
<dbReference type="OrthoDB" id="5817318at2"/>
<dbReference type="AlphaFoldDB" id="A0A066RQ86"/>